<dbReference type="InterPro" id="IPR000086">
    <property type="entry name" value="NUDIX_hydrolase_dom"/>
</dbReference>
<dbReference type="InterPro" id="IPR020084">
    <property type="entry name" value="NUDIX_hydrolase_CS"/>
</dbReference>
<evidence type="ECO:0000313" key="3">
    <source>
        <dbReference type="EMBL" id="KAF4971258.1"/>
    </source>
</evidence>
<dbReference type="GO" id="GO:0004081">
    <property type="term" value="F:bis(5'-nucleosyl)-tetraphosphatase (asymmetrical) activity"/>
    <property type="evidence" value="ECO:0007669"/>
    <property type="project" value="TreeGrafter"/>
</dbReference>
<dbReference type="Proteomes" id="UP000622797">
    <property type="component" value="Unassembled WGS sequence"/>
</dbReference>
<dbReference type="PROSITE" id="PS51462">
    <property type="entry name" value="NUDIX"/>
    <property type="match status" value="1"/>
</dbReference>
<dbReference type="PROSITE" id="PS00893">
    <property type="entry name" value="NUDIX_BOX"/>
    <property type="match status" value="1"/>
</dbReference>
<dbReference type="InterPro" id="IPR051325">
    <property type="entry name" value="Nudix_hydrolase_domain"/>
</dbReference>
<proteinExistence type="predicted"/>
<name>A0A8H4U863_9HYPO</name>
<keyword evidence="4" id="KW-1185">Reference proteome</keyword>
<dbReference type="InterPro" id="IPR015797">
    <property type="entry name" value="NUDIX_hydrolase-like_dom_sf"/>
</dbReference>
<gene>
    <name evidence="3" type="ORF">FSARC_1880</name>
</gene>
<dbReference type="Pfam" id="PF00293">
    <property type="entry name" value="NUDIX"/>
    <property type="match status" value="1"/>
</dbReference>
<dbReference type="AlphaFoldDB" id="A0A8H4U863"/>
<reference evidence="3" key="2">
    <citation type="submission" date="2020-05" db="EMBL/GenBank/DDBJ databases">
        <authorList>
            <person name="Kim H.-S."/>
            <person name="Proctor R.H."/>
            <person name="Brown D.W."/>
        </authorList>
    </citation>
    <scope>NUCLEOTIDE SEQUENCE</scope>
    <source>
        <strain evidence="3">NRRL 20472</strain>
    </source>
</reference>
<dbReference type="OrthoDB" id="10259236at2759"/>
<evidence type="ECO:0000256" key="1">
    <source>
        <dbReference type="ARBA" id="ARBA00022801"/>
    </source>
</evidence>
<organism evidence="3 4">
    <name type="scientific">Fusarium sarcochroum</name>
    <dbReference type="NCBI Taxonomy" id="1208366"/>
    <lineage>
        <taxon>Eukaryota</taxon>
        <taxon>Fungi</taxon>
        <taxon>Dikarya</taxon>
        <taxon>Ascomycota</taxon>
        <taxon>Pezizomycotina</taxon>
        <taxon>Sordariomycetes</taxon>
        <taxon>Hypocreomycetidae</taxon>
        <taxon>Hypocreales</taxon>
        <taxon>Nectriaceae</taxon>
        <taxon>Fusarium</taxon>
        <taxon>Fusarium lateritium species complex</taxon>
    </lineage>
</organism>
<dbReference type="GO" id="GO:0006167">
    <property type="term" value="P:AMP biosynthetic process"/>
    <property type="evidence" value="ECO:0007669"/>
    <property type="project" value="TreeGrafter"/>
</dbReference>
<comment type="caution">
    <text evidence="3">The sequence shown here is derived from an EMBL/GenBank/DDBJ whole genome shotgun (WGS) entry which is preliminary data.</text>
</comment>
<dbReference type="Gene3D" id="3.90.79.10">
    <property type="entry name" value="Nucleoside Triphosphate Pyrophosphohydrolase"/>
    <property type="match status" value="1"/>
</dbReference>
<protein>
    <recommendedName>
        <fullName evidence="2">Nudix hydrolase domain-containing protein</fullName>
    </recommendedName>
</protein>
<evidence type="ECO:0000313" key="4">
    <source>
        <dbReference type="Proteomes" id="UP000622797"/>
    </source>
</evidence>
<evidence type="ECO:0000259" key="2">
    <source>
        <dbReference type="PROSITE" id="PS51462"/>
    </source>
</evidence>
<sequence>MDFTVKSLRLSDQFVISCGTVAMDVKKSKVLLVHWRKTNEYFLPKGRKDRDERLEQTALRETFEETGIRAKLLPVDIDTLATIPSSSNDEDYLMGVTEPIAMSQRLTNKILKVIFWYVAEADSTATPVHGTQQENEEFDVVWEGFDDVTSTITFDDDRRIARAAIAAVHKATEPASSRSC</sequence>
<feature type="domain" description="Nudix hydrolase" evidence="2">
    <location>
        <begin position="13"/>
        <end position="168"/>
    </location>
</feature>
<accession>A0A8H4U863</accession>
<dbReference type="GO" id="GO:0006754">
    <property type="term" value="P:ATP biosynthetic process"/>
    <property type="evidence" value="ECO:0007669"/>
    <property type="project" value="TreeGrafter"/>
</dbReference>
<dbReference type="EMBL" id="JABEXW010000099">
    <property type="protein sequence ID" value="KAF4971258.1"/>
    <property type="molecule type" value="Genomic_DNA"/>
</dbReference>
<dbReference type="PANTHER" id="PTHR21340:SF0">
    <property type="entry name" value="BIS(5'-NUCLEOSYL)-TETRAPHOSPHATASE [ASYMMETRICAL]"/>
    <property type="match status" value="1"/>
</dbReference>
<dbReference type="PANTHER" id="PTHR21340">
    <property type="entry name" value="DIADENOSINE 5,5-P1,P4-TETRAPHOSPHATE PYROPHOSPHOHYDROLASE MUTT"/>
    <property type="match status" value="1"/>
</dbReference>
<keyword evidence="1" id="KW-0378">Hydrolase</keyword>
<dbReference type="SUPFAM" id="SSF55811">
    <property type="entry name" value="Nudix"/>
    <property type="match status" value="1"/>
</dbReference>
<reference evidence="3" key="1">
    <citation type="journal article" date="2020" name="BMC Genomics">
        <title>Correction to: Identification and distribution of gene clusters required for synthesis of sphingolipid metabolism inhibitors in diverse species of the filamentous fungus Fusarium.</title>
        <authorList>
            <person name="Kim H.S."/>
            <person name="Lohmar J.M."/>
            <person name="Busman M."/>
            <person name="Brown D.W."/>
            <person name="Naumann T.A."/>
            <person name="Divon H.H."/>
            <person name="Lysoe E."/>
            <person name="Uhlig S."/>
            <person name="Proctor R.H."/>
        </authorList>
    </citation>
    <scope>NUCLEOTIDE SEQUENCE</scope>
    <source>
        <strain evidence="3">NRRL 20472</strain>
    </source>
</reference>